<keyword evidence="2" id="KW-1185">Reference proteome</keyword>
<comment type="caution">
    <text evidence="1">The sequence shown here is derived from an EMBL/GenBank/DDBJ whole genome shotgun (WGS) entry which is preliminary data.</text>
</comment>
<evidence type="ECO:0000313" key="1">
    <source>
        <dbReference type="EMBL" id="POR32981.1"/>
    </source>
</evidence>
<dbReference type="Proteomes" id="UP000237481">
    <property type="component" value="Unassembled WGS sequence"/>
</dbReference>
<dbReference type="AlphaFoldDB" id="A0A2S4KS31"/>
<gene>
    <name evidence="1" type="ORF">TPAR_06824</name>
</gene>
<name>A0A2S4KS31_9HYPO</name>
<accession>A0A2S4KS31</accession>
<organism evidence="1 2">
    <name type="scientific">Tolypocladium paradoxum</name>
    <dbReference type="NCBI Taxonomy" id="94208"/>
    <lineage>
        <taxon>Eukaryota</taxon>
        <taxon>Fungi</taxon>
        <taxon>Dikarya</taxon>
        <taxon>Ascomycota</taxon>
        <taxon>Pezizomycotina</taxon>
        <taxon>Sordariomycetes</taxon>
        <taxon>Hypocreomycetidae</taxon>
        <taxon>Hypocreales</taxon>
        <taxon>Ophiocordycipitaceae</taxon>
        <taxon>Tolypocladium</taxon>
    </lineage>
</organism>
<dbReference type="Gene3D" id="1.10.1040.10">
    <property type="entry name" value="N-(1-d-carboxylethyl)-l-norvaline Dehydrogenase, domain 2"/>
    <property type="match status" value="1"/>
</dbReference>
<dbReference type="EMBL" id="PKSG01000762">
    <property type="protein sequence ID" value="POR32981.1"/>
    <property type="molecule type" value="Genomic_DNA"/>
</dbReference>
<evidence type="ECO:0000313" key="2">
    <source>
        <dbReference type="Proteomes" id="UP000237481"/>
    </source>
</evidence>
<sequence>METSMGPRWAHAGPVKSFHAGGGLGLLKACSRMSATVPACWDDEAKNVGDGRQENVFSQTREAHGEWMWEKGTGPTQGSWRWYKRRGKGLGIEPTRAMVYVQWDR</sequence>
<protein>
    <submittedName>
        <fullName evidence="1">Uncharacterized protein</fullName>
    </submittedName>
</protein>
<dbReference type="InterPro" id="IPR013328">
    <property type="entry name" value="6PGD_dom2"/>
</dbReference>
<reference evidence="1 2" key="1">
    <citation type="submission" date="2018-01" db="EMBL/GenBank/DDBJ databases">
        <title>Harnessing the power of phylogenomics to disentangle the directionality and signatures of interkingdom host jumping in the parasitic fungal genus Tolypocladium.</title>
        <authorList>
            <person name="Quandt C.A."/>
            <person name="Patterson W."/>
            <person name="Spatafora J.W."/>
        </authorList>
    </citation>
    <scope>NUCLEOTIDE SEQUENCE [LARGE SCALE GENOMIC DNA]</scope>
    <source>
        <strain evidence="1 2">NRBC 100945</strain>
    </source>
</reference>
<proteinExistence type="predicted"/>
<dbReference type="STRING" id="94208.A0A2S4KS31"/>
<dbReference type="OrthoDB" id="10261408at2759"/>